<dbReference type="GO" id="GO:0003676">
    <property type="term" value="F:nucleic acid binding"/>
    <property type="evidence" value="ECO:0007669"/>
    <property type="project" value="InterPro"/>
</dbReference>
<dbReference type="SMART" id="SM00733">
    <property type="entry name" value="Mterf"/>
    <property type="match status" value="6"/>
</dbReference>
<dbReference type="EMBL" id="CAKMRJ010005523">
    <property type="protein sequence ID" value="CAH1446170.1"/>
    <property type="molecule type" value="Genomic_DNA"/>
</dbReference>
<dbReference type="InterPro" id="IPR003690">
    <property type="entry name" value="MTERF"/>
</dbReference>
<keyword evidence="2" id="KW-0806">Transcription termination</keyword>
<evidence type="ECO:0000256" key="3">
    <source>
        <dbReference type="ARBA" id="ARBA00022946"/>
    </source>
</evidence>
<sequence>MFKIYRTIPFFFLRSRFQFSITSFSSSSSSTKITEIVSTNPFLNYLIDSLGFHEDDAIAVYSEVPHLKSTANSNLVVNIFKEYGLNNVQIRDIVSMAPRILTVKPNKTLEPKLKVFTELGLLGPDLVKLVKRNPLIFSRGLHTQIIPTVDYLRNLLGCDEKVVKMINRSKWMLLPNSSLRRISANISLLKQYGLSDEKILKLLVTDPQRMKQTPELIESKLQYLEQKLGISRDSPLLIHALVAVMYRSESEIETNLQVFRRFGWSDLEIGRLLKSQPYCLNKSEAYIVDKLNYFMKELNYTPSYLMGSTSFWTLSLEKRMKPRIEIIKILKKKELVKESLSLSTLVNYSESKFLGFLKNFESHIPGLCEIYKNRLKNSKVVE</sequence>
<evidence type="ECO:0000313" key="4">
    <source>
        <dbReference type="EMBL" id="CAH1446170.1"/>
    </source>
</evidence>
<evidence type="ECO:0000313" key="5">
    <source>
        <dbReference type="Proteomes" id="UP001157418"/>
    </source>
</evidence>
<dbReference type="Pfam" id="PF02536">
    <property type="entry name" value="mTERF"/>
    <property type="match status" value="1"/>
</dbReference>
<keyword evidence="3" id="KW-0809">Transit peptide</keyword>
<dbReference type="PANTHER" id="PTHR13068:SF168">
    <property type="entry name" value="TRANSCRIPTION REGULATOR MTERF FAMILY"/>
    <property type="match status" value="1"/>
</dbReference>
<protein>
    <submittedName>
        <fullName evidence="4">Uncharacterized protein</fullName>
    </submittedName>
</protein>
<dbReference type="InterPro" id="IPR038538">
    <property type="entry name" value="MTERF_sf"/>
</dbReference>
<dbReference type="Gene3D" id="1.25.70.10">
    <property type="entry name" value="Transcription termination factor 3, mitochondrial"/>
    <property type="match status" value="1"/>
</dbReference>
<name>A0AAU9P7G7_9ASTR</name>
<dbReference type="GO" id="GO:0006353">
    <property type="term" value="P:DNA-templated transcription termination"/>
    <property type="evidence" value="ECO:0007669"/>
    <property type="project" value="UniProtKB-KW"/>
</dbReference>
<evidence type="ECO:0000256" key="2">
    <source>
        <dbReference type="ARBA" id="ARBA00022472"/>
    </source>
</evidence>
<dbReference type="Proteomes" id="UP001157418">
    <property type="component" value="Unassembled WGS sequence"/>
</dbReference>
<organism evidence="4 5">
    <name type="scientific">Lactuca virosa</name>
    <dbReference type="NCBI Taxonomy" id="75947"/>
    <lineage>
        <taxon>Eukaryota</taxon>
        <taxon>Viridiplantae</taxon>
        <taxon>Streptophyta</taxon>
        <taxon>Embryophyta</taxon>
        <taxon>Tracheophyta</taxon>
        <taxon>Spermatophyta</taxon>
        <taxon>Magnoliopsida</taxon>
        <taxon>eudicotyledons</taxon>
        <taxon>Gunneridae</taxon>
        <taxon>Pentapetalae</taxon>
        <taxon>asterids</taxon>
        <taxon>campanulids</taxon>
        <taxon>Asterales</taxon>
        <taxon>Asteraceae</taxon>
        <taxon>Cichorioideae</taxon>
        <taxon>Cichorieae</taxon>
        <taxon>Lactucinae</taxon>
        <taxon>Lactuca</taxon>
    </lineage>
</organism>
<proteinExistence type="inferred from homology"/>
<keyword evidence="5" id="KW-1185">Reference proteome</keyword>
<comment type="similarity">
    <text evidence="1">Belongs to the mTERF family.</text>
</comment>
<accession>A0AAU9P7G7</accession>
<keyword evidence="2" id="KW-0804">Transcription</keyword>
<dbReference type="PANTHER" id="PTHR13068">
    <property type="entry name" value="CGI-12 PROTEIN-RELATED"/>
    <property type="match status" value="1"/>
</dbReference>
<keyword evidence="2" id="KW-0805">Transcription regulation</keyword>
<gene>
    <name evidence="4" type="ORF">LVIROSA_LOCUS31884</name>
</gene>
<reference evidence="4 5" key="1">
    <citation type="submission" date="2022-01" db="EMBL/GenBank/DDBJ databases">
        <authorList>
            <person name="Xiong W."/>
            <person name="Schranz E."/>
        </authorList>
    </citation>
    <scope>NUCLEOTIDE SEQUENCE [LARGE SCALE GENOMIC DNA]</scope>
</reference>
<evidence type="ECO:0000256" key="1">
    <source>
        <dbReference type="ARBA" id="ARBA00007692"/>
    </source>
</evidence>
<comment type="caution">
    <text evidence="4">The sequence shown here is derived from an EMBL/GenBank/DDBJ whole genome shotgun (WGS) entry which is preliminary data.</text>
</comment>
<dbReference type="AlphaFoldDB" id="A0AAU9P7G7"/>
<dbReference type="FunFam" id="1.25.70.10:FF:000001">
    <property type="entry name" value="Mitochondrial transcription termination factor-like"/>
    <property type="match status" value="1"/>
</dbReference>